<dbReference type="PANTHER" id="PTHR45632:SF3">
    <property type="entry name" value="KELCH-LIKE PROTEIN 32"/>
    <property type="match status" value="1"/>
</dbReference>
<evidence type="ECO:0000259" key="3">
    <source>
        <dbReference type="SMART" id="SM00875"/>
    </source>
</evidence>
<keyword evidence="1" id="KW-0880">Kelch repeat</keyword>
<evidence type="ECO:0000256" key="2">
    <source>
        <dbReference type="ARBA" id="ARBA00022737"/>
    </source>
</evidence>
<dbReference type="SMART" id="SM00875">
    <property type="entry name" value="BACK"/>
    <property type="match status" value="1"/>
</dbReference>
<organism evidence="4 5">
    <name type="scientific">Cichlidogyrus casuarinus</name>
    <dbReference type="NCBI Taxonomy" id="1844966"/>
    <lineage>
        <taxon>Eukaryota</taxon>
        <taxon>Metazoa</taxon>
        <taxon>Spiralia</taxon>
        <taxon>Lophotrochozoa</taxon>
        <taxon>Platyhelminthes</taxon>
        <taxon>Monogenea</taxon>
        <taxon>Monopisthocotylea</taxon>
        <taxon>Dactylogyridea</taxon>
        <taxon>Ancyrocephalidae</taxon>
        <taxon>Cichlidogyrus</taxon>
    </lineage>
</organism>
<dbReference type="Pfam" id="PF07707">
    <property type="entry name" value="BACK"/>
    <property type="match status" value="1"/>
</dbReference>
<comment type="caution">
    <text evidence="4">The sequence shown here is derived from an EMBL/GenBank/DDBJ whole genome shotgun (WGS) entry which is preliminary data.</text>
</comment>
<dbReference type="Gene3D" id="1.25.40.420">
    <property type="match status" value="1"/>
</dbReference>
<keyword evidence="5" id="KW-1185">Reference proteome</keyword>
<evidence type="ECO:0000313" key="5">
    <source>
        <dbReference type="Proteomes" id="UP001626550"/>
    </source>
</evidence>
<feature type="domain" description="BACK" evidence="3">
    <location>
        <begin position="2"/>
        <end position="87"/>
    </location>
</feature>
<evidence type="ECO:0000313" key="4">
    <source>
        <dbReference type="EMBL" id="KAL3309055.1"/>
    </source>
</evidence>
<feature type="non-terminal residue" evidence="4">
    <location>
        <position position="106"/>
    </location>
</feature>
<gene>
    <name evidence="4" type="ORF">Ciccas_012404</name>
</gene>
<reference evidence="4 5" key="1">
    <citation type="submission" date="2024-11" db="EMBL/GenBank/DDBJ databases">
        <title>Adaptive evolution of stress response genes in parasites aligns with host niche diversity.</title>
        <authorList>
            <person name="Hahn C."/>
            <person name="Resl P."/>
        </authorList>
    </citation>
    <scope>NUCLEOTIDE SEQUENCE [LARGE SCALE GENOMIC DNA]</scope>
    <source>
        <strain evidence="4">EGGRZ-B1_66</strain>
        <tissue evidence="4">Body</tissue>
    </source>
</reference>
<dbReference type="PANTHER" id="PTHR45632">
    <property type="entry name" value="LD33804P"/>
    <property type="match status" value="1"/>
</dbReference>
<dbReference type="EMBL" id="JBJKFK010004358">
    <property type="protein sequence ID" value="KAL3309055.1"/>
    <property type="molecule type" value="Genomic_DNA"/>
</dbReference>
<dbReference type="InterPro" id="IPR011705">
    <property type="entry name" value="BACK"/>
</dbReference>
<keyword evidence="2" id="KW-0677">Repeat</keyword>
<dbReference type="Proteomes" id="UP001626550">
    <property type="component" value="Unassembled WGS sequence"/>
</dbReference>
<proteinExistence type="predicted"/>
<name>A0ABD2PPF5_9PLAT</name>
<accession>A0ABD2PPF5</accession>
<evidence type="ECO:0000256" key="1">
    <source>
        <dbReference type="ARBA" id="ARBA00022441"/>
    </source>
</evidence>
<protein>
    <recommendedName>
        <fullName evidence="3">BACK domain-containing protein</fullName>
    </recommendedName>
</protein>
<dbReference type="AlphaFoldDB" id="A0ABD2PPF5"/>
<sequence length="106" mass="12223">MENLRQTSTKHIEEHFGELGAAELTKLPCQVLKNLLTSENLNVDDEMKVFKAVTLWIEAHPNQGETEELLTSIIYEFIREQHRAEVQAFFDKHPDFKGIATEALKK</sequence>